<sequence>MGFGQMTIPLYLSGFWAQISYPNGITFPHTFTPSDITEGQHNKYRGAKIAELRLRTDGWGLHGGHGGLFVVKFAISGRPKDHADLPGKNMKGSLSIGTSEWGFFSRPDKTNFIWQIEGQQRTFTASTPTLSYLDDSCLAVAYAPDEKKYVFRVSNQQDFIVKLLQGGVGAIISGHKLLWSTAAGWVAPIGGTAFAVVAWGASQIDGI</sequence>
<proteinExistence type="predicted"/>
<dbReference type="AlphaFoldDB" id="A0A366QRP8"/>
<dbReference type="RefSeq" id="XP_031010883.1">
    <property type="nucleotide sequence ID" value="XM_031165052.1"/>
</dbReference>
<dbReference type="GeneID" id="42000348"/>
<dbReference type="EMBL" id="QKXC01000335">
    <property type="protein sequence ID" value="RBR06806.1"/>
    <property type="molecule type" value="Genomic_DNA"/>
</dbReference>
<reference evidence="1 2" key="1">
    <citation type="submission" date="2018-06" db="EMBL/GenBank/DDBJ databases">
        <title>Fusarium incarnatum-equiseti species complex species 28.</title>
        <authorList>
            <person name="Gardiner D.M."/>
        </authorList>
    </citation>
    <scope>NUCLEOTIDE SEQUENCE [LARGE SCALE GENOMIC DNA]</scope>
    <source>
        <strain evidence="1 2">FIESC_28</strain>
    </source>
</reference>
<evidence type="ECO:0000313" key="1">
    <source>
        <dbReference type="EMBL" id="RBR06806.1"/>
    </source>
</evidence>
<dbReference type="Proteomes" id="UP000253153">
    <property type="component" value="Unassembled WGS sequence"/>
</dbReference>
<evidence type="ECO:0000313" key="2">
    <source>
        <dbReference type="Proteomes" id="UP000253153"/>
    </source>
</evidence>
<protein>
    <submittedName>
        <fullName evidence="1">Uncharacterized protein</fullName>
    </submittedName>
</protein>
<name>A0A366QRP8_9HYPO</name>
<accession>A0A366QRP8</accession>
<dbReference type="OrthoDB" id="2383679at2759"/>
<gene>
    <name evidence="1" type="ORF">FIESC28_10922</name>
</gene>
<keyword evidence="2" id="KW-1185">Reference proteome</keyword>
<organism evidence="1 2">
    <name type="scientific">Fusarium coffeatum</name>
    <dbReference type="NCBI Taxonomy" id="231269"/>
    <lineage>
        <taxon>Eukaryota</taxon>
        <taxon>Fungi</taxon>
        <taxon>Dikarya</taxon>
        <taxon>Ascomycota</taxon>
        <taxon>Pezizomycotina</taxon>
        <taxon>Sordariomycetes</taxon>
        <taxon>Hypocreomycetidae</taxon>
        <taxon>Hypocreales</taxon>
        <taxon>Nectriaceae</taxon>
        <taxon>Fusarium</taxon>
        <taxon>Fusarium incarnatum-equiseti species complex</taxon>
    </lineage>
</organism>
<comment type="caution">
    <text evidence="1">The sequence shown here is derived from an EMBL/GenBank/DDBJ whole genome shotgun (WGS) entry which is preliminary data.</text>
</comment>